<gene>
    <name evidence="2" type="ORF">ANCCEY_05735</name>
</gene>
<evidence type="ECO:0000313" key="3">
    <source>
        <dbReference type="Proteomes" id="UP000054495"/>
    </source>
</evidence>
<sequence>MRCGWRGGRLLQLLLNLLVQLIVAEDSLSQLLSRLDDSHSCGRAISAGRLLSTAINARFPRLIPLARFFAEHPGDFDATFLENSSFDLRPPLRANLTGHNPLYALEYSCENTTTRWLPTIVFPTKDPNATSRRAYLTLRMEFDLDLCNSIPRRVLARSRDEYANQANLLIPPHPAPVGSRVAPLEQHLEAAGPRPRRQACSSSVSRKIHPANSFPLCALVMADVHEIGVVAERVSLALGPARALCSTVSPPRPLLLRQLSFIDHWRSDRMLETAALSSSAMRIKTILTYSLGKTLCWTSARASRAESTLDSRTRGPMTRKGWRQSIRRGSAAAVRTSSLPSFLCVVSTAFAFVANDVVSEVSAAMFTCVSHQSSLNTLTRAEPLLL</sequence>
<keyword evidence="1" id="KW-0732">Signal</keyword>
<keyword evidence="3" id="KW-1185">Reference proteome</keyword>
<dbReference type="Proteomes" id="UP000054495">
    <property type="component" value="Unassembled WGS sequence"/>
</dbReference>
<proteinExistence type="predicted"/>
<feature type="signal peptide" evidence="1">
    <location>
        <begin position="1"/>
        <end position="24"/>
    </location>
</feature>
<name>A0A0D6LTF1_9BILA</name>
<evidence type="ECO:0000256" key="1">
    <source>
        <dbReference type="SAM" id="SignalP"/>
    </source>
</evidence>
<feature type="chain" id="PRO_5002307331" evidence="1">
    <location>
        <begin position="25"/>
        <end position="386"/>
    </location>
</feature>
<protein>
    <submittedName>
        <fullName evidence="2">Uncharacterized protein</fullName>
    </submittedName>
</protein>
<dbReference type="EMBL" id="KE124912">
    <property type="protein sequence ID" value="EPB75164.1"/>
    <property type="molecule type" value="Genomic_DNA"/>
</dbReference>
<organism evidence="2 3">
    <name type="scientific">Ancylostoma ceylanicum</name>
    <dbReference type="NCBI Taxonomy" id="53326"/>
    <lineage>
        <taxon>Eukaryota</taxon>
        <taxon>Metazoa</taxon>
        <taxon>Ecdysozoa</taxon>
        <taxon>Nematoda</taxon>
        <taxon>Chromadorea</taxon>
        <taxon>Rhabditida</taxon>
        <taxon>Rhabditina</taxon>
        <taxon>Rhabditomorpha</taxon>
        <taxon>Strongyloidea</taxon>
        <taxon>Ancylostomatidae</taxon>
        <taxon>Ancylostomatinae</taxon>
        <taxon>Ancylostoma</taxon>
    </lineage>
</organism>
<evidence type="ECO:0000313" key="2">
    <source>
        <dbReference type="EMBL" id="EPB75164.1"/>
    </source>
</evidence>
<reference evidence="2 3" key="1">
    <citation type="submission" date="2013-05" db="EMBL/GenBank/DDBJ databases">
        <title>Draft genome of the parasitic nematode Anyclostoma ceylanicum.</title>
        <authorList>
            <person name="Mitreva M."/>
        </authorList>
    </citation>
    <scope>NUCLEOTIDE SEQUENCE [LARGE SCALE GENOMIC DNA]</scope>
</reference>
<accession>A0A0D6LTF1</accession>
<dbReference type="AlphaFoldDB" id="A0A0D6LTF1"/>